<keyword evidence="13" id="KW-1185">Reference proteome</keyword>
<feature type="domain" description="Anoctamin dimerisation" evidence="12">
    <location>
        <begin position="309"/>
        <end position="476"/>
    </location>
</feature>
<dbReference type="InterPro" id="IPR007632">
    <property type="entry name" value="Anoctamin"/>
</dbReference>
<dbReference type="InterPro" id="IPR049452">
    <property type="entry name" value="Anoctamin_TM"/>
</dbReference>
<name>A0A6J2D0C0_ZALCA</name>
<proteinExistence type="inferred from homology"/>
<keyword evidence="9" id="KW-0175">Coiled coil</keyword>
<dbReference type="CTD" id="121601"/>
<feature type="transmembrane region" description="Helical" evidence="8">
    <location>
        <begin position="808"/>
        <end position="832"/>
    </location>
</feature>
<evidence type="ECO:0000313" key="13">
    <source>
        <dbReference type="Proteomes" id="UP000515165"/>
    </source>
</evidence>
<feature type="transmembrane region" description="Helical" evidence="8">
    <location>
        <begin position="638"/>
        <end position="657"/>
    </location>
</feature>
<feature type="compositionally biased region" description="Polar residues" evidence="10">
    <location>
        <begin position="201"/>
        <end position="210"/>
    </location>
</feature>
<evidence type="ECO:0000256" key="7">
    <source>
        <dbReference type="ARBA" id="ARBA00023180"/>
    </source>
</evidence>
<feature type="coiled-coil region" evidence="9">
    <location>
        <begin position="960"/>
        <end position="994"/>
    </location>
</feature>
<feature type="transmembrane region" description="Helical" evidence="8">
    <location>
        <begin position="678"/>
        <end position="697"/>
    </location>
</feature>
<keyword evidence="7" id="KW-0325">Glycoprotein</keyword>
<comment type="caution">
    <text evidence="8">Lacks conserved residue(s) required for the propagation of feature annotation.</text>
</comment>
<dbReference type="PANTHER" id="PTHR12308">
    <property type="entry name" value="ANOCTAMIN"/>
    <property type="match status" value="1"/>
</dbReference>
<comment type="similarity">
    <text evidence="2 8">Belongs to the anoctamin family.</text>
</comment>
<feature type="region of interest" description="Disordered" evidence="10">
    <location>
        <begin position="271"/>
        <end position="299"/>
    </location>
</feature>
<evidence type="ECO:0000256" key="10">
    <source>
        <dbReference type="SAM" id="MobiDB-lite"/>
    </source>
</evidence>
<evidence type="ECO:0000256" key="9">
    <source>
        <dbReference type="SAM" id="Coils"/>
    </source>
</evidence>
<feature type="domain" description="Anoctamin transmembrane" evidence="11">
    <location>
        <begin position="479"/>
        <end position="961"/>
    </location>
</feature>
<protein>
    <recommendedName>
        <fullName evidence="8">Anoctamin</fullName>
    </recommendedName>
</protein>
<evidence type="ECO:0000256" key="3">
    <source>
        <dbReference type="ARBA" id="ARBA00022475"/>
    </source>
</evidence>
<evidence type="ECO:0000256" key="6">
    <source>
        <dbReference type="ARBA" id="ARBA00023136"/>
    </source>
</evidence>
<evidence type="ECO:0000313" key="14">
    <source>
        <dbReference type="RefSeq" id="XP_027449534.1"/>
    </source>
</evidence>
<gene>
    <name evidence="14" type="primary">ANO4</name>
</gene>
<keyword evidence="5 8" id="KW-1133">Transmembrane helix</keyword>
<accession>A0A6J2D0C0</accession>
<evidence type="ECO:0000256" key="1">
    <source>
        <dbReference type="ARBA" id="ARBA00004651"/>
    </source>
</evidence>
<sequence length="996" mass="114209">MHLRGKGPTVQGRGAQAAALADALASLGRTRARMASLTAYDRDVSSGSYNLSSATTGSYYSCVSQITIGYDVSGPVAIGLTHWKNPYAQGRPALPSDLPLFVSKDAGIPVYHRSLSRKTEPAAPLSCPASLSITPVPSYSSSSQETLSQDTTGLSLSIHGAEKCLQIHQRRSVASRPGSRRLPVVRHSSLPPGRRSIKMEASSSGITSGKTKVFHPEGGVDLQGYQLDMQILPDGPKSDVDFSEILNAIQEMAKDVNILFDELEAVNSPCKDDDSLLHPGNLTSTSDDASRLEAGGETVPEKNKSNGLYFRDGKCRIDYILVYRKSNPQTEKREVFERNIRAEGLQMEKESSLINSDIIFVKLHAPWEVLGRYAEQMNVRMPFRRKIYYLPRRYKFMSRIDKQISRFRRWLPKKPMRLDKETLPDLEENDCYTAPFSQQRIHHFIIHNKDTFFNNATRSRIVHHILQRIKYEEGKNKIATVFLEFWKRRRAVIAYDWDLIDWEEEEEEIRPQFEAKYSKKERMNPISGKPEPYQAFADKCSRLIVSASGIFFMICVVIAAVFGIVIYRVVTVSTFAAFKWALIRNNSQVATTGTAVCINFCIIMLLNVLYEKVALLLTNLEQPRTESEWENSFTLKMFLFQFVNLNSSTFYIAFFLGRFTGHPGAYLRLINRWRLEECHPSGCLIDLCMQMGIIMVLKQTWNNFMELGYPLIQNWWTRRKVRQERGPERKISFPQWEKDYNLQPMNAYGLFDEYLEMILQFGFTTIFVAAFPLAPLLALLNNIIEIRLDAYKFVTQWRRPLASRAKDIGIWYGILEGIGILSVITNAFVIAITSDFIPRLVYAYKYGPCAGQGEAGQKCMVGYVNASLSVFQISDFENRSEPESDGSEFSGTPLKYCRYRDYRDPPHSLVPYGYTLQFWHVLAARLAFIIVFEHLVFCIKHLISYLIPDLPKDLRDRMRREKYLIQEMMYEAELERLQKERKERKKNGKAHHNEWP</sequence>
<dbReference type="RefSeq" id="XP_027449534.1">
    <property type="nucleotide sequence ID" value="XM_027593733.1"/>
</dbReference>
<evidence type="ECO:0000256" key="8">
    <source>
        <dbReference type="RuleBase" id="RU280814"/>
    </source>
</evidence>
<dbReference type="Pfam" id="PF04547">
    <property type="entry name" value="Anoctamin"/>
    <property type="match status" value="1"/>
</dbReference>
<feature type="region of interest" description="Disordered" evidence="10">
    <location>
        <begin position="171"/>
        <end position="211"/>
    </location>
</feature>
<dbReference type="InterPro" id="IPR032394">
    <property type="entry name" value="Anoct_dimer"/>
</dbReference>
<dbReference type="GeneID" id="113922029"/>
<reference evidence="14" key="1">
    <citation type="submission" date="2025-08" db="UniProtKB">
        <authorList>
            <consortium name="RefSeq"/>
        </authorList>
    </citation>
    <scope>IDENTIFICATION</scope>
    <source>
        <tissue evidence="14">Blood</tissue>
    </source>
</reference>
<dbReference type="Proteomes" id="UP000515165">
    <property type="component" value="Chromosome 9"/>
</dbReference>
<evidence type="ECO:0000256" key="4">
    <source>
        <dbReference type="ARBA" id="ARBA00022692"/>
    </source>
</evidence>
<dbReference type="GO" id="GO:0005886">
    <property type="term" value="C:plasma membrane"/>
    <property type="evidence" value="ECO:0007669"/>
    <property type="project" value="UniProtKB-SubCell"/>
</dbReference>
<dbReference type="Pfam" id="PF16178">
    <property type="entry name" value="Anoct_dimer"/>
    <property type="match status" value="1"/>
</dbReference>
<keyword evidence="6 8" id="KW-0472">Membrane</keyword>
<comment type="subcellular location">
    <subcellularLocation>
        <location evidence="1">Cell membrane</location>
        <topology evidence="1">Multi-pass membrane protein</topology>
    </subcellularLocation>
    <subcellularLocation>
        <location evidence="8">Membrane</location>
        <topology evidence="8">Multi-pass membrane protein</topology>
    </subcellularLocation>
</comment>
<feature type="transmembrane region" description="Helical" evidence="8">
    <location>
        <begin position="589"/>
        <end position="610"/>
    </location>
</feature>
<evidence type="ECO:0000259" key="12">
    <source>
        <dbReference type="Pfam" id="PF16178"/>
    </source>
</evidence>
<dbReference type="PANTHER" id="PTHR12308:SF28">
    <property type="entry name" value="ANOCTAMIN-4"/>
    <property type="match status" value="1"/>
</dbReference>
<dbReference type="AlphaFoldDB" id="A0A6J2D0C0"/>
<evidence type="ECO:0000256" key="2">
    <source>
        <dbReference type="ARBA" id="ARBA00009671"/>
    </source>
</evidence>
<feature type="transmembrane region" description="Helical" evidence="8">
    <location>
        <begin position="758"/>
        <end position="780"/>
    </location>
</feature>
<keyword evidence="3" id="KW-1003">Cell membrane</keyword>
<evidence type="ECO:0000256" key="5">
    <source>
        <dbReference type="ARBA" id="ARBA00022989"/>
    </source>
</evidence>
<feature type="transmembrane region" description="Helical" evidence="8">
    <location>
        <begin position="550"/>
        <end position="577"/>
    </location>
</feature>
<organism evidence="13 14">
    <name type="scientific">Zalophus californianus</name>
    <name type="common">California sealion</name>
    <dbReference type="NCBI Taxonomy" id="9704"/>
    <lineage>
        <taxon>Eukaryota</taxon>
        <taxon>Metazoa</taxon>
        <taxon>Chordata</taxon>
        <taxon>Craniata</taxon>
        <taxon>Vertebrata</taxon>
        <taxon>Euteleostomi</taxon>
        <taxon>Mammalia</taxon>
        <taxon>Eutheria</taxon>
        <taxon>Laurasiatheria</taxon>
        <taxon>Carnivora</taxon>
        <taxon>Caniformia</taxon>
        <taxon>Pinnipedia</taxon>
        <taxon>Otariidae</taxon>
        <taxon>Zalophus</taxon>
    </lineage>
</organism>
<evidence type="ECO:0000259" key="11">
    <source>
        <dbReference type="Pfam" id="PF04547"/>
    </source>
</evidence>
<dbReference type="GO" id="GO:0046983">
    <property type="term" value="F:protein dimerization activity"/>
    <property type="evidence" value="ECO:0007669"/>
    <property type="project" value="InterPro"/>
</dbReference>
<dbReference type="GO" id="GO:0005229">
    <property type="term" value="F:intracellularly calcium-gated chloride channel activity"/>
    <property type="evidence" value="ECO:0007669"/>
    <property type="project" value="TreeGrafter"/>
</dbReference>
<keyword evidence="4 8" id="KW-0812">Transmembrane</keyword>